<reference evidence="1 2" key="1">
    <citation type="submission" date="2019-07" db="EMBL/GenBank/DDBJ databases">
        <title>complete genome sequencing of Ornithinimicrobium sp. H23M54.</title>
        <authorList>
            <person name="Bae J.-W."/>
            <person name="Lee S.-Y."/>
        </authorList>
    </citation>
    <scope>NUCLEOTIDE SEQUENCE [LARGE SCALE GENOMIC DNA]</scope>
    <source>
        <strain evidence="1 2">H23M54</strain>
    </source>
</reference>
<dbReference type="AlphaFoldDB" id="A0A516GDT6"/>
<protein>
    <submittedName>
        <fullName evidence="1">Uncharacterized protein</fullName>
    </submittedName>
</protein>
<keyword evidence="2" id="KW-1185">Reference proteome</keyword>
<accession>A0A516GDT6</accession>
<dbReference type="RefSeq" id="WP_143784424.1">
    <property type="nucleotide sequence ID" value="NZ_CP041616.1"/>
</dbReference>
<gene>
    <name evidence="1" type="ORF">FNH13_16305</name>
</gene>
<name>A0A516GDT6_9MICO</name>
<dbReference type="Proteomes" id="UP000315395">
    <property type="component" value="Chromosome"/>
</dbReference>
<dbReference type="EMBL" id="CP041616">
    <property type="protein sequence ID" value="QDO89703.1"/>
    <property type="molecule type" value="Genomic_DNA"/>
</dbReference>
<sequence>MDPAPGGFLHRCHESFGRRASAPHKRVAEHNEIDERQVSCEVEKQILWGRNRQAAKPDRLTSRLVDHDLSMSRTAPPGSDAGMEHWHIRHDRSVESGSRVMGQEGVLSRDQKCSARLGTSGGRLC</sequence>
<dbReference type="KEGG" id="orz:FNH13_16305"/>
<evidence type="ECO:0000313" key="2">
    <source>
        <dbReference type="Proteomes" id="UP000315395"/>
    </source>
</evidence>
<organism evidence="1 2">
    <name type="scientific">Ornithinimicrobium ciconiae</name>
    <dbReference type="NCBI Taxonomy" id="2594265"/>
    <lineage>
        <taxon>Bacteria</taxon>
        <taxon>Bacillati</taxon>
        <taxon>Actinomycetota</taxon>
        <taxon>Actinomycetes</taxon>
        <taxon>Micrococcales</taxon>
        <taxon>Ornithinimicrobiaceae</taxon>
        <taxon>Ornithinimicrobium</taxon>
    </lineage>
</organism>
<evidence type="ECO:0000313" key="1">
    <source>
        <dbReference type="EMBL" id="QDO89703.1"/>
    </source>
</evidence>
<proteinExistence type="predicted"/>